<comment type="caution">
    <text evidence="4">The sequence shown here is derived from an EMBL/GenBank/DDBJ whole genome shotgun (WGS) entry which is preliminary data.</text>
</comment>
<dbReference type="PANTHER" id="PTHR19446">
    <property type="entry name" value="REVERSE TRANSCRIPTASES"/>
    <property type="match status" value="1"/>
</dbReference>
<feature type="compositionally biased region" description="Low complexity" evidence="1">
    <location>
        <begin position="438"/>
        <end position="448"/>
    </location>
</feature>
<feature type="signal peptide" evidence="2">
    <location>
        <begin position="1"/>
        <end position="26"/>
    </location>
</feature>
<dbReference type="PROSITE" id="PS50878">
    <property type="entry name" value="RT_POL"/>
    <property type="match status" value="1"/>
</dbReference>
<organism evidence="4 5">
    <name type="scientific">Chlorella sorokiniana</name>
    <name type="common">Freshwater green alga</name>
    <dbReference type="NCBI Taxonomy" id="3076"/>
    <lineage>
        <taxon>Eukaryota</taxon>
        <taxon>Viridiplantae</taxon>
        <taxon>Chlorophyta</taxon>
        <taxon>core chlorophytes</taxon>
        <taxon>Trebouxiophyceae</taxon>
        <taxon>Chlorellales</taxon>
        <taxon>Chlorellaceae</taxon>
        <taxon>Chlorella clade</taxon>
        <taxon>Chlorella</taxon>
    </lineage>
</organism>
<evidence type="ECO:0000256" key="1">
    <source>
        <dbReference type="SAM" id="MobiDB-lite"/>
    </source>
</evidence>
<dbReference type="InterPro" id="IPR000477">
    <property type="entry name" value="RT_dom"/>
</dbReference>
<dbReference type="EMBL" id="LHPG02000010">
    <property type="protein sequence ID" value="PRW50991.1"/>
    <property type="molecule type" value="Genomic_DNA"/>
</dbReference>
<feature type="compositionally biased region" description="Low complexity" evidence="1">
    <location>
        <begin position="528"/>
        <end position="539"/>
    </location>
</feature>
<reference evidence="4 5" key="1">
    <citation type="journal article" date="2018" name="Plant J.">
        <title>Genome sequences of Chlorella sorokiniana UTEX 1602 and Micractinium conductrix SAG 241.80: implications to maltose excretion by a green alga.</title>
        <authorList>
            <person name="Arriola M.B."/>
            <person name="Velmurugan N."/>
            <person name="Zhang Y."/>
            <person name="Plunkett M.H."/>
            <person name="Hondzo H."/>
            <person name="Barney B.M."/>
        </authorList>
    </citation>
    <scope>NUCLEOTIDE SEQUENCE [LARGE SCALE GENOMIC DNA]</scope>
    <source>
        <strain evidence="5">UTEX 1602</strain>
    </source>
</reference>
<dbReference type="CDD" id="cd01650">
    <property type="entry name" value="RT_nLTR_like"/>
    <property type="match status" value="1"/>
</dbReference>
<dbReference type="PROSITE" id="PS51257">
    <property type="entry name" value="PROKAR_LIPOPROTEIN"/>
    <property type="match status" value="1"/>
</dbReference>
<feature type="region of interest" description="Disordered" evidence="1">
    <location>
        <begin position="118"/>
        <end position="162"/>
    </location>
</feature>
<dbReference type="InterPro" id="IPR043502">
    <property type="entry name" value="DNA/RNA_pol_sf"/>
</dbReference>
<gene>
    <name evidence="4" type="ORF">C2E21_5602</name>
</gene>
<proteinExistence type="predicted"/>
<dbReference type="Proteomes" id="UP000239899">
    <property type="component" value="Unassembled WGS sequence"/>
</dbReference>
<feature type="compositionally biased region" description="Low complexity" evidence="1">
    <location>
        <begin position="552"/>
        <end position="568"/>
    </location>
</feature>
<dbReference type="Pfam" id="PF00078">
    <property type="entry name" value="RVT_1"/>
    <property type="match status" value="1"/>
</dbReference>
<evidence type="ECO:0000256" key="2">
    <source>
        <dbReference type="SAM" id="SignalP"/>
    </source>
</evidence>
<keyword evidence="5" id="KW-1185">Reference proteome</keyword>
<dbReference type="OrthoDB" id="5534248at2759"/>
<evidence type="ECO:0000313" key="5">
    <source>
        <dbReference type="Proteomes" id="UP000239899"/>
    </source>
</evidence>
<feature type="compositionally biased region" description="Low complexity" evidence="1">
    <location>
        <begin position="470"/>
        <end position="481"/>
    </location>
</feature>
<protein>
    <submittedName>
        <fullName evidence="4">Transposon TX1 uncharacterized 149 kDa</fullName>
    </submittedName>
</protein>
<sequence length="1797" mass="189143">MRSPASCWALALAACLLAAAPAPTRAQGDAAVPADPLPEDVQLLFDIELRGPAGGPTNLLPWTTANEAVVAEVLCRGYLPAADCSAATIEVLNVFTFLAPAPADAGTAGGSSRRLLQAQPGQRAGKAGKQRQERQQEGNQDDARSPTKEQAPPEEMVSGTGVELKITLPSKLGRAATELDAVEGAITVGKLAQDLTAAGLVVESATLVAAYQRPDTLNIKISQAAFAAEVSPDWQTFRVVARCPAGPADDFCKNRFELAVAEMLSGLQEDSGGEARTAGTFVAHTAGGTRIVCTRLSGTSQLVEELQRRMNKQGWVDLAPRGGRDPAWPGFAAVSTAASEGEREVALYGLPTGYRASALASHLRAAGWPISRTFRPTHPALGVKRDNVLAVLIPTDFALPQTVSLEVEGGETFVLQVKPESKLPPAPRFPGQASTSWAAVAAGGAPRGAPRPPPAAPPAAPAGPAPPAPAAAEAAGAAEVAQQPKKRSGLGRPNSRSRSPPRSNSPPGTGAAAGPAVGGPSRGRSRSRSPGASAAGQAATLAVRCRSRSRSPPAGLALPPAEPGAGADSADEGGEQEGFQKPKKLRRHSPGASRSPSASPPPPNNRFALLTAAADGEAAADAMEPHLTFHTRTAIERRLRRHGWVAYISLSPTGPSGRARGGTAILIKQELLRSGVVSVVGEVARALRSAPPGRSPGLDGIPVELYRRFKASFLSILARLYTAVSTLGQVPAGFTDGLITILYKAGDRADPANYRPITLLCTDYRLYAKVLALRLNPCLADVIDREQTAFVPGRRIGENVLALQCLPELLRRQGRWAVCIFCDFRKAYDTLDRGFLFRAMAALGVGEGFLALVRLLLADTRARATVNRWVSTPEASHAGVRQGCPLAPLLYLFIAQALLCLLRERNLGIDVAGQRFAALQFADDAEVLLPSADDIPSFLSAMATFGDATGQRLNVEKTKVLPIGAVPSDLPPTAHGLQVVSEATSLGVTFASTPDPAAAATRWQEVLEGVEACYGRIASLRRLSIFGRGLASAAYGVSRLLYRAEFSGHPPTATTEALQRATSKLVGRGQAPHAQQRRFAEYPDGIDHEFFDFAAAGISTLGELLHLRQALTAVHSQAAYRMVWFAQLRGAYAFVERHVAAERVALLVDALPPGWVSAAQSAADQLAAVEAAGAAHDGSGQEVAALLQRLWRLRCDNGLKEPFWLLAHNGLPTAARLQSSCKCGAAAPGDRLHHYWACPVAAAVLSSIAAAAGGSIPRHAIWLCRAPAGVYAVSQSRLFIIAALQFADDAEVLLPSVDDIPSFLSAMATFGDATGQRLNVEKTKVLPIGAVPSDLPPTAHGLQVVSEATSLGVTFASTPDPAAAATRWQEVLEGVEACYGRIASLRRLSIFGRGLASAAYGVSRLLYRAEFSGHPPTATTEALQRATSKLVGRGLAPHAQQRRFAEYPNGIDHEFFDFAAAGISTIGELLHLRQALTAVHSQAAYRMVWFAQLRGAYAFVERHVAAERVALLVDALPPGWVSAAQSAADQLAAGGVQPPAQPDALAAMIPCLAWRRSAAAAPLTLRTFRVREGTALLTAPLRRRRLQSCFTPFAVEAAGAAHDGSGQEVAALLQRLWRLRCDNGLKEPFWLLAHNGLPTAARLQSSCKCGAAAPGDRLHHYWACPVAAAVLSSIAAAAGSSIPRHAIWLCRAPAGIYAGVWDLVCLAAVAAMDHGRRTLYALSTGPPPEAPLSAIAGRSARARFWSNLADFIAFDCAPLSWRDHCPTGHPFIHTHPATSKLVVHCPEAVAAAPPNAA</sequence>
<keyword evidence="2" id="KW-0732">Signal</keyword>
<evidence type="ECO:0000259" key="3">
    <source>
        <dbReference type="PROSITE" id="PS50878"/>
    </source>
</evidence>
<feature type="region of interest" description="Disordered" evidence="1">
    <location>
        <begin position="421"/>
        <end position="607"/>
    </location>
</feature>
<accession>A0A2P6TNS5</accession>
<feature type="compositionally biased region" description="Low complexity" evidence="1">
    <location>
        <begin position="492"/>
        <end position="515"/>
    </location>
</feature>
<feature type="domain" description="Reverse transcriptase" evidence="3">
    <location>
        <begin position="723"/>
        <end position="979"/>
    </location>
</feature>
<evidence type="ECO:0000313" key="4">
    <source>
        <dbReference type="EMBL" id="PRW50991.1"/>
    </source>
</evidence>
<name>A0A2P6TNS5_CHLSO</name>
<feature type="compositionally biased region" description="Pro residues" evidence="1">
    <location>
        <begin position="449"/>
        <end position="469"/>
    </location>
</feature>
<dbReference type="SUPFAM" id="SSF56672">
    <property type="entry name" value="DNA/RNA polymerases"/>
    <property type="match status" value="1"/>
</dbReference>
<feature type="compositionally biased region" description="Basic and acidic residues" evidence="1">
    <location>
        <begin position="130"/>
        <end position="147"/>
    </location>
</feature>
<feature type="chain" id="PRO_5015137253" evidence="2">
    <location>
        <begin position="27"/>
        <end position="1797"/>
    </location>
</feature>